<dbReference type="OMA" id="PEKWSVK"/>
<dbReference type="Proteomes" id="UP000218811">
    <property type="component" value="Unassembled WGS sequence"/>
</dbReference>
<dbReference type="STRING" id="742152.A0A2H3JLQ4"/>
<dbReference type="PROSITE" id="PS51469">
    <property type="entry name" value="SUN"/>
    <property type="match status" value="1"/>
</dbReference>
<keyword evidence="3 6" id="KW-1133">Transmembrane helix</keyword>
<keyword evidence="4 6" id="KW-0472">Membrane</keyword>
<proteinExistence type="predicted"/>
<gene>
    <name evidence="8" type="ORF">WOLCODRAFT_163795</name>
</gene>
<evidence type="ECO:0000256" key="2">
    <source>
        <dbReference type="ARBA" id="ARBA00022692"/>
    </source>
</evidence>
<reference evidence="8 9" key="1">
    <citation type="journal article" date="2012" name="Science">
        <title>The Paleozoic origin of enzymatic lignin decomposition reconstructed from 31 fungal genomes.</title>
        <authorList>
            <person name="Floudas D."/>
            <person name="Binder M."/>
            <person name="Riley R."/>
            <person name="Barry K."/>
            <person name="Blanchette R.A."/>
            <person name="Henrissat B."/>
            <person name="Martinez A.T."/>
            <person name="Otillar R."/>
            <person name="Spatafora J.W."/>
            <person name="Yadav J.S."/>
            <person name="Aerts A."/>
            <person name="Benoit I."/>
            <person name="Boyd A."/>
            <person name="Carlson A."/>
            <person name="Copeland A."/>
            <person name="Coutinho P.M."/>
            <person name="de Vries R.P."/>
            <person name="Ferreira P."/>
            <person name="Findley K."/>
            <person name="Foster B."/>
            <person name="Gaskell J."/>
            <person name="Glotzer D."/>
            <person name="Gorecki P."/>
            <person name="Heitman J."/>
            <person name="Hesse C."/>
            <person name="Hori C."/>
            <person name="Igarashi K."/>
            <person name="Jurgens J.A."/>
            <person name="Kallen N."/>
            <person name="Kersten P."/>
            <person name="Kohler A."/>
            <person name="Kuees U."/>
            <person name="Kumar T.K.A."/>
            <person name="Kuo A."/>
            <person name="LaButti K."/>
            <person name="Larrondo L.F."/>
            <person name="Lindquist E."/>
            <person name="Ling A."/>
            <person name="Lombard V."/>
            <person name="Lucas S."/>
            <person name="Lundell T."/>
            <person name="Martin R."/>
            <person name="McLaughlin D.J."/>
            <person name="Morgenstern I."/>
            <person name="Morin E."/>
            <person name="Murat C."/>
            <person name="Nagy L.G."/>
            <person name="Nolan M."/>
            <person name="Ohm R.A."/>
            <person name="Patyshakuliyeva A."/>
            <person name="Rokas A."/>
            <person name="Ruiz-Duenas F.J."/>
            <person name="Sabat G."/>
            <person name="Salamov A."/>
            <person name="Samejima M."/>
            <person name="Schmutz J."/>
            <person name="Slot J.C."/>
            <person name="St John F."/>
            <person name="Stenlid J."/>
            <person name="Sun H."/>
            <person name="Sun S."/>
            <person name="Syed K."/>
            <person name="Tsang A."/>
            <person name="Wiebenga A."/>
            <person name="Young D."/>
            <person name="Pisabarro A."/>
            <person name="Eastwood D.C."/>
            <person name="Martin F."/>
            <person name="Cullen D."/>
            <person name="Grigoriev I.V."/>
            <person name="Hibbett D.S."/>
        </authorList>
    </citation>
    <scope>NUCLEOTIDE SEQUENCE [LARGE SCALE GENOMIC DNA]</scope>
    <source>
        <strain evidence="8 9">MD-104</strain>
    </source>
</reference>
<keyword evidence="2 6" id="KW-0812">Transmembrane</keyword>
<dbReference type="PANTHER" id="PTHR12911:SF8">
    <property type="entry name" value="KLAROID PROTEIN-RELATED"/>
    <property type="match status" value="1"/>
</dbReference>
<feature type="transmembrane region" description="Helical" evidence="6">
    <location>
        <begin position="473"/>
        <end position="504"/>
    </location>
</feature>
<keyword evidence="9" id="KW-1185">Reference proteome</keyword>
<evidence type="ECO:0000259" key="7">
    <source>
        <dbReference type="PROSITE" id="PS51469"/>
    </source>
</evidence>
<feature type="region of interest" description="Disordered" evidence="5">
    <location>
        <begin position="136"/>
        <end position="419"/>
    </location>
</feature>
<feature type="compositionally biased region" description="Low complexity" evidence="5">
    <location>
        <begin position="282"/>
        <end position="295"/>
    </location>
</feature>
<feature type="domain" description="SUN" evidence="7">
    <location>
        <begin position="766"/>
        <end position="975"/>
    </location>
</feature>
<dbReference type="Pfam" id="PF07738">
    <property type="entry name" value="Sad1_UNC"/>
    <property type="match status" value="2"/>
</dbReference>
<dbReference type="InterPro" id="IPR012919">
    <property type="entry name" value="SUN_dom"/>
</dbReference>
<dbReference type="GO" id="GO:0043495">
    <property type="term" value="F:protein-membrane adaptor activity"/>
    <property type="evidence" value="ECO:0007669"/>
    <property type="project" value="TreeGrafter"/>
</dbReference>
<evidence type="ECO:0000256" key="6">
    <source>
        <dbReference type="SAM" id="Phobius"/>
    </source>
</evidence>
<feature type="transmembrane region" description="Helical" evidence="6">
    <location>
        <begin position="516"/>
        <end position="536"/>
    </location>
</feature>
<evidence type="ECO:0000256" key="1">
    <source>
        <dbReference type="ARBA" id="ARBA00004370"/>
    </source>
</evidence>
<dbReference type="EMBL" id="KB468124">
    <property type="protein sequence ID" value="PCH42445.1"/>
    <property type="molecule type" value="Genomic_DNA"/>
</dbReference>
<dbReference type="GO" id="GO:0034993">
    <property type="term" value="C:meiotic nuclear membrane microtubule tethering complex"/>
    <property type="evidence" value="ECO:0007669"/>
    <property type="project" value="TreeGrafter"/>
</dbReference>
<evidence type="ECO:0000256" key="4">
    <source>
        <dbReference type="ARBA" id="ARBA00023136"/>
    </source>
</evidence>
<feature type="compositionally biased region" description="Acidic residues" evidence="5">
    <location>
        <begin position="312"/>
        <end position="323"/>
    </location>
</feature>
<dbReference type="Gene3D" id="2.60.120.260">
    <property type="entry name" value="Galactose-binding domain-like"/>
    <property type="match status" value="1"/>
</dbReference>
<sequence>MSFSSTPLGQGRRLDHHAFLGLSKPQPRDNRPQNPSHRRVGPASYSYGASTLATRAQAKQERPAPAPAPAPETPQAEQHSDDPDDTALVRFARLKQRELAQQTPANKPHHPSPHPERWAVKDTSVNIASAFIQAANSADEMAQQSTSDARANGARRQAPNGAGLEFEKETVMAQRRAAPPPSRSGARGASRPMPRTESANVVPDSEGEQEYSKDAEAGPKSPLKKLVDAGKRFAPVSFLARQRSPQPEQSYSHTNGNGAAHESSSYDYSAEEREYQATTAMAAQKPSSRRAAAAPKRGRISLDNQAYRPSESEYEESDEDLVDDPGSRSRRKMKKANGAAGGPPLTSLPVTSYDKRKKRRRSNGKTIGDLHESSESSNEQDTSGEFGEKHSQLDIPPSQLPQAHITSVTPKPEQDSRDEIYLGGDSTMAVEHHLRQIDETTLDIPIDDIDMPPRSRFSIGAALGRPINAVFRLIWLLIQLVVGCLSLLTRWSGTILGAFIEVLFKQPARWLKRIDFRLLARLLIFGLTIYSAWYVLESGLVDLGDFPSLPFAKTTYRPPEIPVSNLGELADRLQRLEVALARISTDNERSRSWIEGTRSEIVGRVGSLESQVHRESIRAIDAESKFRATTNDALQAVKHEVASLQSELRFIKDEEQNRVMPTNDEEARAKLHALEERFGGIESGVREALEMGKNALKAGASSVSAPAWWQKLTSGQTDSALTIKSADGQDVTSLLQQLVDSRVDSKISFLPGDTLAKHDFALYSSGAYVIPSLTSSTYELPTNRWTGWLWGKVIGNNDGAIGRPPVTALHHDIENGHCWPFPGTEGHLGVVLSAPVYISDVTIDHVARARTSDIRSAPRQMELWGLVEGQDNIVKLANWRAHQAAAREDAELAGRPFVELEPPYPALLPKSPEYIRIANFTYNVHSSQNIQSFPVHDHIRDLGIDFGVVVLFVKNNWGREDYTCLYRLRVHGLQLGGTPEPYPEEYAYQ</sequence>
<evidence type="ECO:0000256" key="5">
    <source>
        <dbReference type="SAM" id="MobiDB-lite"/>
    </source>
</evidence>
<dbReference type="OrthoDB" id="342281at2759"/>
<evidence type="ECO:0000313" key="9">
    <source>
        <dbReference type="Proteomes" id="UP000218811"/>
    </source>
</evidence>
<dbReference type="PANTHER" id="PTHR12911">
    <property type="entry name" value="SAD1/UNC-84-LIKE PROTEIN-RELATED"/>
    <property type="match status" value="1"/>
</dbReference>
<protein>
    <recommendedName>
        <fullName evidence="7">SUN domain-containing protein</fullName>
    </recommendedName>
</protein>
<name>A0A2H3JLQ4_WOLCO</name>
<dbReference type="AlphaFoldDB" id="A0A2H3JLQ4"/>
<feature type="compositionally biased region" description="Polar residues" evidence="5">
    <location>
        <begin position="400"/>
        <end position="409"/>
    </location>
</feature>
<comment type="subcellular location">
    <subcellularLocation>
        <location evidence="1">Membrane</location>
    </subcellularLocation>
</comment>
<feature type="region of interest" description="Disordered" evidence="5">
    <location>
        <begin position="1"/>
        <end position="122"/>
    </location>
</feature>
<organism evidence="8 9">
    <name type="scientific">Wolfiporia cocos (strain MD-104)</name>
    <name type="common">Brown rot fungus</name>
    <dbReference type="NCBI Taxonomy" id="742152"/>
    <lineage>
        <taxon>Eukaryota</taxon>
        <taxon>Fungi</taxon>
        <taxon>Dikarya</taxon>
        <taxon>Basidiomycota</taxon>
        <taxon>Agaricomycotina</taxon>
        <taxon>Agaricomycetes</taxon>
        <taxon>Polyporales</taxon>
        <taxon>Phaeolaceae</taxon>
        <taxon>Wolfiporia</taxon>
    </lineage>
</organism>
<accession>A0A2H3JLQ4</accession>
<evidence type="ECO:0000313" key="8">
    <source>
        <dbReference type="EMBL" id="PCH42445.1"/>
    </source>
</evidence>
<evidence type="ECO:0000256" key="3">
    <source>
        <dbReference type="ARBA" id="ARBA00022989"/>
    </source>
</evidence>
<feature type="compositionally biased region" description="Polar residues" evidence="5">
    <location>
        <begin position="243"/>
        <end position="267"/>
    </location>
</feature>
<dbReference type="InterPro" id="IPR045119">
    <property type="entry name" value="SUN1-5"/>
</dbReference>